<keyword evidence="2" id="KW-1133">Transmembrane helix</keyword>
<dbReference type="Proteomes" id="UP001172457">
    <property type="component" value="Chromosome 3"/>
</dbReference>
<evidence type="ECO:0000256" key="1">
    <source>
        <dbReference type="SAM" id="MobiDB-lite"/>
    </source>
</evidence>
<evidence type="ECO:0000313" key="3">
    <source>
        <dbReference type="EMBL" id="KAJ9556552.1"/>
    </source>
</evidence>
<protein>
    <submittedName>
        <fullName evidence="3">Uncharacterized protein</fullName>
    </submittedName>
</protein>
<sequence length="684" mass="77835">MFVWIFYEQFVIAPLDNGIGCKIKLFRSLAPVSSLHGMYIVLILCLWSFIGSLFIVRQGKRIFWKILEAGFYTSRAAKLCFSRLEASRKLGFDRKCLAPPNLLFRERETGPDEFLLNSSLGLFSIHHREKLSFSKFSHRLDVGSCLGFPTREDGGSMIDYGGDSGECYAKSTDMEDYDGIPDDDVPMWVLRKRQHESTLKELLEKPMANRSSLQQKVNRPYVKSEDFNSSLILQDETMDEQSDDRPYWGLKEQDWEDRIRDVGSLADSLRKMREESERVRESMKKSEWLTHSTIQPQVSCPSFKVNNDSNEKFLLGQDSYSKMEVEDTWFGNGVELSLQEDSRPNDKIEEPPTRMINSMDQPVIEKLAPPIEDSWIQHEVIPPWSDSDDSDEEFSWQVNTTEEYHDDDCLDGLGALMQDDLPEEASSDQTPPQQTVSPPLINKDESNNGLSFSQGIPCTVQGVLAQDPFWEASCQKQLVNPTSLTTYLKDLRPNSRKFDVHSARRHDENRYGKWCATLPGGSHKGKSVSPGFGVAVSLLSKSDKFLKKTDLQQTRQENILEDLGSWFLHFSRREGDVSRREALARAAKLCFSRLEASRKLGFDRKCLAPPNLPFRERETGPDEFLLNSSLGLFSIHHREKLSFSKFSHRLDVGSCLGFPTREDGGSMIDYGGDSGECYAKSTGL</sequence>
<keyword evidence="4" id="KW-1185">Reference proteome</keyword>
<feature type="region of interest" description="Disordered" evidence="1">
    <location>
        <begin position="422"/>
        <end position="448"/>
    </location>
</feature>
<organism evidence="3 4">
    <name type="scientific">Centaurea solstitialis</name>
    <name type="common">yellow star-thistle</name>
    <dbReference type="NCBI Taxonomy" id="347529"/>
    <lineage>
        <taxon>Eukaryota</taxon>
        <taxon>Viridiplantae</taxon>
        <taxon>Streptophyta</taxon>
        <taxon>Embryophyta</taxon>
        <taxon>Tracheophyta</taxon>
        <taxon>Spermatophyta</taxon>
        <taxon>Magnoliopsida</taxon>
        <taxon>eudicotyledons</taxon>
        <taxon>Gunneridae</taxon>
        <taxon>Pentapetalae</taxon>
        <taxon>asterids</taxon>
        <taxon>campanulids</taxon>
        <taxon>Asterales</taxon>
        <taxon>Asteraceae</taxon>
        <taxon>Carduoideae</taxon>
        <taxon>Cardueae</taxon>
        <taxon>Centaureinae</taxon>
        <taxon>Centaurea</taxon>
    </lineage>
</organism>
<evidence type="ECO:0000256" key="2">
    <source>
        <dbReference type="SAM" id="Phobius"/>
    </source>
</evidence>
<keyword evidence="2" id="KW-0812">Transmembrane</keyword>
<evidence type="ECO:0000313" key="4">
    <source>
        <dbReference type="Proteomes" id="UP001172457"/>
    </source>
</evidence>
<keyword evidence="2" id="KW-0472">Membrane</keyword>
<reference evidence="3" key="1">
    <citation type="submission" date="2023-03" db="EMBL/GenBank/DDBJ databases">
        <title>Chromosome-scale reference genome and RAD-based genetic map of yellow starthistle (Centaurea solstitialis) reveal putative structural variation and QTLs associated with invader traits.</title>
        <authorList>
            <person name="Reatini B."/>
            <person name="Cang F.A."/>
            <person name="Jiang Q."/>
            <person name="Mckibben M.T.W."/>
            <person name="Barker M.S."/>
            <person name="Rieseberg L.H."/>
            <person name="Dlugosch K.M."/>
        </authorList>
    </citation>
    <scope>NUCLEOTIDE SEQUENCE</scope>
    <source>
        <strain evidence="3">CAN-66</strain>
        <tissue evidence="3">Leaf</tissue>
    </source>
</reference>
<dbReference type="EMBL" id="JARYMX010000003">
    <property type="protein sequence ID" value="KAJ9556552.1"/>
    <property type="molecule type" value="Genomic_DNA"/>
</dbReference>
<comment type="caution">
    <text evidence="3">The sequence shown here is derived from an EMBL/GenBank/DDBJ whole genome shotgun (WGS) entry which is preliminary data.</text>
</comment>
<gene>
    <name evidence="3" type="ORF">OSB04_011166</name>
</gene>
<feature type="transmembrane region" description="Helical" evidence="2">
    <location>
        <begin position="36"/>
        <end position="56"/>
    </location>
</feature>
<feature type="compositionally biased region" description="Polar residues" evidence="1">
    <location>
        <begin position="427"/>
        <end position="437"/>
    </location>
</feature>
<name>A0AA38WCN7_9ASTR</name>
<dbReference type="AlphaFoldDB" id="A0AA38WCN7"/>
<proteinExistence type="predicted"/>
<accession>A0AA38WCN7</accession>